<protein>
    <submittedName>
        <fullName evidence="1">Uncharacterized protein</fullName>
    </submittedName>
</protein>
<dbReference type="GeneID" id="6142205"/>
<dbReference type="HOGENOM" id="CLU_155311_5_2_5"/>
<dbReference type="EMBL" id="CP001002">
    <property type="protein sequence ID" value="ACB27990.1"/>
    <property type="molecule type" value="Genomic_DNA"/>
</dbReference>
<geneLocation type="plasmid" evidence="1 2">
    <name>pMRAD01</name>
</geneLocation>
<proteinExistence type="predicted"/>
<evidence type="ECO:0000313" key="1">
    <source>
        <dbReference type="EMBL" id="ACB27990.1"/>
    </source>
</evidence>
<sequence length="78" mass="8426">MAEASIITPDLQARVDAIAARSGRAPAAIIADALEHGHSLDWQERYVDEVMAGRADIAAGRIASPEDVERVLNKYRPS</sequence>
<dbReference type="eggNOG" id="COG3905">
    <property type="taxonomic scope" value="Bacteria"/>
</dbReference>
<dbReference type="RefSeq" id="WP_012329784.1">
    <property type="nucleotide sequence ID" value="NC_010510.1"/>
</dbReference>
<reference evidence="1 2" key="1">
    <citation type="submission" date="2008-03" db="EMBL/GenBank/DDBJ databases">
        <title>Complete sequence of plasmid1 of Methylobacterium radiotolerans JCM 2831.</title>
        <authorList>
            <consortium name="US DOE Joint Genome Institute"/>
            <person name="Copeland A."/>
            <person name="Lucas S."/>
            <person name="Lapidus A."/>
            <person name="Glavina del Rio T."/>
            <person name="Dalin E."/>
            <person name="Tice H."/>
            <person name="Bruce D."/>
            <person name="Goodwin L."/>
            <person name="Pitluck S."/>
            <person name="Kiss H."/>
            <person name="Brettin T."/>
            <person name="Detter J.C."/>
            <person name="Han C."/>
            <person name="Kuske C.R."/>
            <person name="Schmutz J."/>
            <person name="Larimer F."/>
            <person name="Land M."/>
            <person name="Hauser L."/>
            <person name="Kyrpides N."/>
            <person name="Mikhailova N."/>
            <person name="Marx C.J."/>
            <person name="Richardson P."/>
        </authorList>
    </citation>
    <scope>NUCLEOTIDE SEQUENCE [LARGE SCALE GENOMIC DNA]</scope>
    <source>
        <strain evidence="2">ATCC 27329 / DSM 1819 / JCM 2831 / NBRC 15690 / NCIMB 10815 / 0-1</strain>
        <plasmid evidence="2">Plasmid pMRAD01</plasmid>
    </source>
</reference>
<accession>B1M915</accession>
<gene>
    <name evidence="1" type="ordered locus">Mrad2831_6060</name>
</gene>
<evidence type="ECO:0000313" key="2">
    <source>
        <dbReference type="Proteomes" id="UP000006589"/>
    </source>
</evidence>
<dbReference type="AlphaFoldDB" id="B1M915"/>
<dbReference type="KEGG" id="mrd:Mrad2831_6060"/>
<organism evidence="1 2">
    <name type="scientific">Methylobacterium radiotolerans (strain ATCC 27329 / DSM 1819 / JCM 2831 / NBRC 15690 / NCIMB 10815 / 0-1)</name>
    <dbReference type="NCBI Taxonomy" id="426355"/>
    <lineage>
        <taxon>Bacteria</taxon>
        <taxon>Pseudomonadati</taxon>
        <taxon>Pseudomonadota</taxon>
        <taxon>Alphaproteobacteria</taxon>
        <taxon>Hyphomicrobiales</taxon>
        <taxon>Methylobacteriaceae</taxon>
        <taxon>Methylobacterium</taxon>
    </lineage>
</organism>
<name>B1M915_METRJ</name>
<keyword evidence="1" id="KW-0614">Plasmid</keyword>
<dbReference type="Proteomes" id="UP000006589">
    <property type="component" value="Plasmid pMRAD01"/>
</dbReference>